<keyword evidence="3" id="KW-1185">Reference proteome</keyword>
<dbReference type="Proteomes" id="UP001516464">
    <property type="component" value="Unassembled WGS sequence"/>
</dbReference>
<comment type="caution">
    <text evidence="2">The sequence shown here is derived from an EMBL/GenBank/DDBJ whole genome shotgun (WGS) entry which is preliminary data.</text>
</comment>
<feature type="compositionally biased region" description="Basic and acidic residues" evidence="1">
    <location>
        <begin position="45"/>
        <end position="56"/>
    </location>
</feature>
<feature type="region of interest" description="Disordered" evidence="1">
    <location>
        <begin position="45"/>
        <end position="69"/>
    </location>
</feature>
<proteinExistence type="predicted"/>
<protein>
    <submittedName>
        <fullName evidence="2">Uncharacterized protein</fullName>
    </submittedName>
</protein>
<evidence type="ECO:0000313" key="3">
    <source>
        <dbReference type="Proteomes" id="UP001516464"/>
    </source>
</evidence>
<evidence type="ECO:0000313" key="2">
    <source>
        <dbReference type="EMBL" id="KAF7683936.1"/>
    </source>
</evidence>
<evidence type="ECO:0000256" key="1">
    <source>
        <dbReference type="SAM" id="MobiDB-lite"/>
    </source>
</evidence>
<name>A0ABQ7I0D6_9MICR</name>
<dbReference type="EMBL" id="SBIQ01000039">
    <property type="protein sequence ID" value="KAF7683936.1"/>
    <property type="molecule type" value="Genomic_DNA"/>
</dbReference>
<accession>A0ABQ7I0D6</accession>
<organism evidence="2 3">
    <name type="scientific">Astathelohania contejeani</name>
    <dbReference type="NCBI Taxonomy" id="164912"/>
    <lineage>
        <taxon>Eukaryota</taxon>
        <taxon>Fungi</taxon>
        <taxon>Fungi incertae sedis</taxon>
        <taxon>Microsporidia</taxon>
        <taxon>Astathelohaniidae</taxon>
        <taxon>Astathelohania</taxon>
    </lineage>
</organism>
<reference evidence="2 3" key="1">
    <citation type="submission" date="2019-01" db="EMBL/GenBank/DDBJ databases">
        <title>Genomes sequencing and comparative genomics of infectious freshwater microsporidia, Cucumispora dikerogammari and Thelohania contejeani.</title>
        <authorList>
            <person name="Cormier A."/>
            <person name="Giraud I."/>
            <person name="Wattier R."/>
            <person name="Teixeira M."/>
            <person name="Grandjean F."/>
            <person name="Rigaud T."/>
            <person name="Cordaux R."/>
        </authorList>
    </citation>
    <scope>NUCLEOTIDE SEQUENCE [LARGE SCALE GENOMIC DNA]</scope>
    <source>
        <strain evidence="2">T1</strain>
        <tissue evidence="2">Spores</tissue>
    </source>
</reference>
<gene>
    <name evidence="2" type="ORF">TCON_0859</name>
</gene>
<sequence length="189" mass="22017">MQKRTLGGKKKYSFEPKIPLDNDLSDVEIIECDAQNLEHIETIMEHFPKAEKPKDRQNKRKPRERQQSITTLSALDIEGKVSDKAYISNQDIRKDVNFSDVNEPQLIKEAKRDTMLFEDDFIYMFQLPNGFERGKMVVYDDKSCGLVIDDSKYIFRSRELNNQVVVKIDKEVEEVGNIYSVFVACKEVN</sequence>